<protein>
    <submittedName>
        <fullName evidence="1">Uncharacterized protein</fullName>
    </submittedName>
</protein>
<reference evidence="1" key="1">
    <citation type="journal article" date="2014" name="Front. Microbiol.">
        <title>High frequency of phylogenetically diverse reductive dehalogenase-homologous genes in deep subseafloor sedimentary metagenomes.</title>
        <authorList>
            <person name="Kawai M."/>
            <person name="Futagami T."/>
            <person name="Toyoda A."/>
            <person name="Takaki Y."/>
            <person name="Nishi S."/>
            <person name="Hori S."/>
            <person name="Arai W."/>
            <person name="Tsubouchi T."/>
            <person name="Morono Y."/>
            <person name="Uchiyama I."/>
            <person name="Ito T."/>
            <person name="Fujiyama A."/>
            <person name="Inagaki F."/>
            <person name="Takami H."/>
        </authorList>
    </citation>
    <scope>NUCLEOTIDE SEQUENCE</scope>
    <source>
        <strain evidence="1">Expedition CK06-06</strain>
    </source>
</reference>
<dbReference type="AlphaFoldDB" id="X1FI46"/>
<comment type="caution">
    <text evidence="1">The sequence shown here is derived from an EMBL/GenBank/DDBJ whole genome shotgun (WGS) entry which is preliminary data.</text>
</comment>
<gene>
    <name evidence="1" type="ORF">S03H2_03062</name>
</gene>
<proteinExistence type="predicted"/>
<name>X1FI46_9ZZZZ</name>
<dbReference type="EMBL" id="BARU01001091">
    <property type="protein sequence ID" value="GAH29049.1"/>
    <property type="molecule type" value="Genomic_DNA"/>
</dbReference>
<organism evidence="1">
    <name type="scientific">marine sediment metagenome</name>
    <dbReference type="NCBI Taxonomy" id="412755"/>
    <lineage>
        <taxon>unclassified sequences</taxon>
        <taxon>metagenomes</taxon>
        <taxon>ecological metagenomes</taxon>
    </lineage>
</organism>
<sequence>QEKFKNTTNAYVEHIAKTSTNPIIASAAAAELAERGRTDKVNNEVLDKLMKAVQNTGTAKKFLEIIADAPMVNPPPSSREGGVGTSLSTVSFCGSNAVAIVADIPPPSV</sequence>
<evidence type="ECO:0000313" key="1">
    <source>
        <dbReference type="EMBL" id="GAH29049.1"/>
    </source>
</evidence>
<feature type="non-terminal residue" evidence="1">
    <location>
        <position position="1"/>
    </location>
</feature>
<accession>X1FI46</accession>